<accession>I0K5Z1</accession>
<dbReference type="HOGENOM" id="CLU_2769749_0_0_10"/>
<evidence type="ECO:0000313" key="2">
    <source>
        <dbReference type="EMBL" id="CCG99544.1"/>
    </source>
</evidence>
<dbReference type="AlphaFoldDB" id="I0K5Z1"/>
<keyword evidence="3" id="KW-1185">Reference proteome</keyword>
<reference evidence="2 3" key="1">
    <citation type="journal article" date="2012" name="J. Bacteriol.">
        <title>Genome Sequence of Fibrella aestuarina BUZ 2T, a Filamentous Marine Bacterium.</title>
        <authorList>
            <person name="Filippini M."/>
            <person name="Qi W."/>
            <person name="Blom J."/>
            <person name="Goesmann A."/>
            <person name="Smits T.H."/>
            <person name="Bagheri H.C."/>
        </authorList>
    </citation>
    <scope>NUCLEOTIDE SEQUENCE [LARGE SCALE GENOMIC DNA]</scope>
    <source>
        <strain evidence="3">BUZ 2T</strain>
    </source>
</reference>
<name>I0K5Z1_9BACT</name>
<dbReference type="STRING" id="1166018.FAES_1534"/>
<proteinExistence type="predicted"/>
<protein>
    <submittedName>
        <fullName evidence="2">Uncharacterized protein</fullName>
    </submittedName>
</protein>
<dbReference type="KEGG" id="fae:FAES_1534"/>
<keyword evidence="1" id="KW-1133">Transmembrane helix</keyword>
<organism evidence="2 3">
    <name type="scientific">Fibrella aestuarina BUZ 2</name>
    <dbReference type="NCBI Taxonomy" id="1166018"/>
    <lineage>
        <taxon>Bacteria</taxon>
        <taxon>Pseudomonadati</taxon>
        <taxon>Bacteroidota</taxon>
        <taxon>Cytophagia</taxon>
        <taxon>Cytophagales</taxon>
        <taxon>Spirosomataceae</taxon>
        <taxon>Fibrella</taxon>
    </lineage>
</organism>
<gene>
    <name evidence="2" type="ORF">FAES_1534</name>
</gene>
<dbReference type="EMBL" id="HE796683">
    <property type="protein sequence ID" value="CCG99544.1"/>
    <property type="molecule type" value="Genomic_DNA"/>
</dbReference>
<feature type="transmembrane region" description="Helical" evidence="1">
    <location>
        <begin position="43"/>
        <end position="62"/>
    </location>
</feature>
<dbReference type="Proteomes" id="UP000011058">
    <property type="component" value="Chromosome"/>
</dbReference>
<evidence type="ECO:0000313" key="3">
    <source>
        <dbReference type="Proteomes" id="UP000011058"/>
    </source>
</evidence>
<keyword evidence="1" id="KW-0812">Transmembrane</keyword>
<sequence length="69" mass="7401">MPKKPAPSPLPSRPQLLLATLFLLVGVFSALKAIVDYVATGTLTWYLIVLALLGLALGGRTLRRVKDNA</sequence>
<dbReference type="RefSeq" id="WP_015330643.1">
    <property type="nucleotide sequence ID" value="NC_020054.1"/>
</dbReference>
<evidence type="ECO:0000256" key="1">
    <source>
        <dbReference type="SAM" id="Phobius"/>
    </source>
</evidence>
<keyword evidence="1" id="KW-0472">Membrane</keyword>